<proteinExistence type="predicted"/>
<evidence type="ECO:0000313" key="3">
    <source>
        <dbReference type="Proteomes" id="UP000197277"/>
    </source>
</evidence>
<dbReference type="PANTHER" id="PTHR36558:SF1">
    <property type="entry name" value="RESTRICTION ENDONUCLEASE DOMAIN-CONTAINING PROTEIN-RELATED"/>
    <property type="match status" value="1"/>
</dbReference>
<dbReference type="InterPro" id="IPR011335">
    <property type="entry name" value="Restrct_endonuc-II-like"/>
</dbReference>
<dbReference type="InterPro" id="IPR012296">
    <property type="entry name" value="Nuclease_put_TT1808"/>
</dbReference>
<sequence>MPPITEISQLDLTRRYTYADYLTWQLTEWVELLKGRVRLMSPAPKRRHQDISRNVSTPIAGYLRGQSCKTYAAPFDVRLSRATPNGDASIETVVQPDICVVCDPAKLDERGCLGAPDWIIEIVSPGNVARDTRDKLELYQEAGVREYWIVLPEQQNVLVYLLDDATARYELRGEFHTPGPIPVATLPELVMEWAEVFEGV</sequence>
<dbReference type="CDD" id="cd06260">
    <property type="entry name" value="DUF820-like"/>
    <property type="match status" value="1"/>
</dbReference>
<evidence type="ECO:0000313" key="2">
    <source>
        <dbReference type="EMBL" id="OWP64539.1"/>
    </source>
</evidence>
<feature type="domain" description="Putative restriction endonuclease" evidence="1">
    <location>
        <begin position="20"/>
        <end position="190"/>
    </location>
</feature>
<dbReference type="Proteomes" id="UP000197277">
    <property type="component" value="Unassembled WGS sequence"/>
</dbReference>
<reference evidence="2 3" key="1">
    <citation type="submission" date="2017-06" db="EMBL/GenBank/DDBJ databases">
        <title>Hymenobacter amundsenii sp. nov. isolated from regoliths in Antarctica.</title>
        <authorList>
            <person name="Sedlacek I."/>
            <person name="Kralova S."/>
            <person name="Pantucek R."/>
            <person name="Svec P."/>
            <person name="Holochova P."/>
            <person name="Stankova E."/>
            <person name="Vrbovska V."/>
            <person name="Busse H.-J."/>
        </authorList>
    </citation>
    <scope>NUCLEOTIDE SEQUENCE [LARGE SCALE GENOMIC DNA]</scope>
    <source>
        <strain evidence="2 3">CCM 8682</strain>
    </source>
</reference>
<keyword evidence="2" id="KW-0255">Endonuclease</keyword>
<dbReference type="OrthoDB" id="9808428at2"/>
<comment type="caution">
    <text evidence="2">The sequence shown here is derived from an EMBL/GenBank/DDBJ whole genome shotgun (WGS) entry which is preliminary data.</text>
</comment>
<dbReference type="EMBL" id="NIRR01000003">
    <property type="protein sequence ID" value="OWP64539.1"/>
    <property type="molecule type" value="Genomic_DNA"/>
</dbReference>
<accession>A0A246FPD3</accession>
<dbReference type="GO" id="GO:0004519">
    <property type="term" value="F:endonuclease activity"/>
    <property type="evidence" value="ECO:0007669"/>
    <property type="project" value="UniProtKB-KW"/>
</dbReference>
<organism evidence="2 3">
    <name type="scientific">Hymenobacter amundsenii</name>
    <dbReference type="NCBI Taxonomy" id="2006685"/>
    <lineage>
        <taxon>Bacteria</taxon>
        <taxon>Pseudomonadati</taxon>
        <taxon>Bacteroidota</taxon>
        <taxon>Cytophagia</taxon>
        <taxon>Cytophagales</taxon>
        <taxon>Hymenobacteraceae</taxon>
        <taxon>Hymenobacter</taxon>
    </lineage>
</organism>
<dbReference type="Gene3D" id="3.90.1570.10">
    <property type="entry name" value="tt1808, chain A"/>
    <property type="match status" value="1"/>
</dbReference>
<protein>
    <submittedName>
        <fullName evidence="2">Restriction endonuclease</fullName>
    </submittedName>
</protein>
<dbReference type="InterPro" id="IPR008538">
    <property type="entry name" value="Uma2"/>
</dbReference>
<gene>
    <name evidence="2" type="ORF">CDA63_03995</name>
</gene>
<evidence type="ECO:0000259" key="1">
    <source>
        <dbReference type="Pfam" id="PF05685"/>
    </source>
</evidence>
<name>A0A246FPD3_9BACT</name>
<keyword evidence="2" id="KW-0540">Nuclease</keyword>
<keyword evidence="2" id="KW-0378">Hydrolase</keyword>
<keyword evidence="3" id="KW-1185">Reference proteome</keyword>
<dbReference type="SUPFAM" id="SSF52980">
    <property type="entry name" value="Restriction endonuclease-like"/>
    <property type="match status" value="1"/>
</dbReference>
<dbReference type="RefSeq" id="WP_088463147.1">
    <property type="nucleotide sequence ID" value="NZ_NIRR01000003.1"/>
</dbReference>
<dbReference type="Pfam" id="PF05685">
    <property type="entry name" value="Uma2"/>
    <property type="match status" value="1"/>
</dbReference>
<dbReference type="PANTHER" id="PTHR36558">
    <property type="entry name" value="GLR1098 PROTEIN"/>
    <property type="match status" value="1"/>
</dbReference>
<dbReference type="AlphaFoldDB" id="A0A246FPD3"/>